<evidence type="ECO:0008006" key="4">
    <source>
        <dbReference type="Google" id="ProtNLM"/>
    </source>
</evidence>
<keyword evidence="3" id="KW-1185">Reference proteome</keyword>
<evidence type="ECO:0000256" key="1">
    <source>
        <dbReference type="SAM" id="Phobius"/>
    </source>
</evidence>
<feature type="transmembrane region" description="Helical" evidence="1">
    <location>
        <begin position="37"/>
        <end position="58"/>
    </location>
</feature>
<feature type="transmembrane region" description="Helical" evidence="1">
    <location>
        <begin position="70"/>
        <end position="93"/>
    </location>
</feature>
<dbReference type="EMBL" id="CP113432">
    <property type="protein sequence ID" value="WAI47415.1"/>
    <property type="molecule type" value="Genomic_DNA"/>
</dbReference>
<accession>A0ABY6ZTS0</accession>
<reference evidence="2" key="1">
    <citation type="submission" date="2022-11" db="EMBL/GenBank/DDBJ databases">
        <title>Pseudomonas triclosanedens sp. nov., a triclosan degrader isolated from activated sludge.</title>
        <authorList>
            <person name="Yin Y."/>
            <person name="Lu Z."/>
        </authorList>
    </citation>
    <scope>NUCLEOTIDE SEQUENCE</scope>
    <source>
        <strain evidence="2">ZM23</strain>
    </source>
</reference>
<sequence>MAVLVRALIFAVAWIGFWYVSSWFVSNYITSASGPYWSLGLVAFPIIFPLYLAADFWIQDSYATSWPRLSLALICLAGMVLYYPALLLLLWLIRMLRVVAV</sequence>
<keyword evidence="1" id="KW-0472">Membrane</keyword>
<dbReference type="Proteomes" id="UP001163624">
    <property type="component" value="Chromosome"/>
</dbReference>
<evidence type="ECO:0000313" key="3">
    <source>
        <dbReference type="Proteomes" id="UP001163624"/>
    </source>
</evidence>
<protein>
    <recommendedName>
        <fullName evidence="4">MFS transporter</fullName>
    </recommendedName>
</protein>
<keyword evidence="1" id="KW-1133">Transmembrane helix</keyword>
<gene>
    <name evidence="2" type="ORF">OU419_16705</name>
</gene>
<organism evidence="2 3">
    <name type="scientific">Pseudomonas triclosanedens</name>
    <dbReference type="NCBI Taxonomy" id="2961893"/>
    <lineage>
        <taxon>Bacteria</taxon>
        <taxon>Pseudomonadati</taxon>
        <taxon>Pseudomonadota</taxon>
        <taxon>Gammaproteobacteria</taxon>
        <taxon>Pseudomonadales</taxon>
        <taxon>Pseudomonadaceae</taxon>
        <taxon>Pseudomonas</taxon>
    </lineage>
</organism>
<keyword evidence="1" id="KW-0812">Transmembrane</keyword>
<proteinExistence type="predicted"/>
<dbReference type="RefSeq" id="WP_254473744.1">
    <property type="nucleotide sequence ID" value="NZ_CP113432.1"/>
</dbReference>
<feature type="transmembrane region" description="Helical" evidence="1">
    <location>
        <begin position="7"/>
        <end position="25"/>
    </location>
</feature>
<evidence type="ECO:0000313" key="2">
    <source>
        <dbReference type="EMBL" id="WAI47415.1"/>
    </source>
</evidence>
<name>A0ABY6ZTS0_9PSED</name>